<dbReference type="GO" id="GO:0047417">
    <property type="term" value="F:N-carbamoyl-D-amino acid hydrolase activity"/>
    <property type="evidence" value="ECO:0007669"/>
    <property type="project" value="UniProtKB-EC"/>
</dbReference>
<dbReference type="InterPro" id="IPR003010">
    <property type="entry name" value="C-N_Hydrolase"/>
</dbReference>
<dbReference type="PROSITE" id="PS50263">
    <property type="entry name" value="CN_HYDROLASE"/>
    <property type="match status" value="1"/>
</dbReference>
<keyword evidence="1 3" id="KW-0378">Hydrolase</keyword>
<dbReference type="Gene3D" id="3.60.110.10">
    <property type="entry name" value="Carbon-nitrogen hydrolase"/>
    <property type="match status" value="1"/>
</dbReference>
<dbReference type="SUPFAM" id="SSF56317">
    <property type="entry name" value="Carbon-nitrogen hydrolase"/>
    <property type="match status" value="1"/>
</dbReference>
<evidence type="ECO:0000256" key="1">
    <source>
        <dbReference type="ARBA" id="ARBA00022801"/>
    </source>
</evidence>
<accession>A0A348AL82</accession>
<dbReference type="Proteomes" id="UP000276437">
    <property type="component" value="Chromosome"/>
</dbReference>
<dbReference type="RefSeq" id="WP_126308802.1">
    <property type="nucleotide sequence ID" value="NZ_AP018449.1"/>
</dbReference>
<evidence type="ECO:0000313" key="3">
    <source>
        <dbReference type="EMBL" id="BBB91830.1"/>
    </source>
</evidence>
<reference evidence="3 4" key="1">
    <citation type="journal article" date="2018" name="Int. J. Syst. Evol. Microbiol.">
        <title>Methylomusa anaerophila gen. nov., sp. nov., an anaerobic methanol-utilizing bacterium isolated from a microbial fuel cell.</title>
        <authorList>
            <person name="Amano N."/>
            <person name="Yamamuro A."/>
            <person name="Miyahara M."/>
            <person name="Kouzuma A."/>
            <person name="Abe T."/>
            <person name="Watanabe K."/>
        </authorList>
    </citation>
    <scope>NUCLEOTIDE SEQUENCE [LARGE SCALE GENOMIC DNA]</scope>
    <source>
        <strain evidence="3 4">MMFC1</strain>
    </source>
</reference>
<gene>
    <name evidence="3" type="ORF">MAMMFC1_02515</name>
</gene>
<dbReference type="CDD" id="cd07197">
    <property type="entry name" value="nitrilase"/>
    <property type="match status" value="1"/>
</dbReference>
<name>A0A348AL82_9FIRM</name>
<dbReference type="AlphaFoldDB" id="A0A348AL82"/>
<proteinExistence type="predicted"/>
<feature type="domain" description="CN hydrolase" evidence="2">
    <location>
        <begin position="1"/>
        <end position="256"/>
    </location>
</feature>
<dbReference type="EC" id="3.5.1.77" evidence="3"/>
<protein>
    <submittedName>
        <fullName evidence="3">N-carbamoyl-D-amino acid hydrolase</fullName>
        <ecNumber evidence="3">3.5.1.77</ecNumber>
    </submittedName>
</protein>
<dbReference type="OrthoDB" id="9811121at2"/>
<dbReference type="KEGG" id="mana:MAMMFC1_02515"/>
<dbReference type="EMBL" id="AP018449">
    <property type="protein sequence ID" value="BBB91830.1"/>
    <property type="molecule type" value="Genomic_DNA"/>
</dbReference>
<dbReference type="PANTHER" id="PTHR43674:SF16">
    <property type="entry name" value="CARBON-NITROGEN FAMILY, PUTATIVE (AFU_ORTHOLOGUE AFUA_5G02350)-RELATED"/>
    <property type="match status" value="1"/>
</dbReference>
<organism evidence="3 4">
    <name type="scientific">Methylomusa anaerophila</name>
    <dbReference type="NCBI Taxonomy" id="1930071"/>
    <lineage>
        <taxon>Bacteria</taxon>
        <taxon>Bacillati</taxon>
        <taxon>Bacillota</taxon>
        <taxon>Negativicutes</taxon>
        <taxon>Selenomonadales</taxon>
        <taxon>Sporomusaceae</taxon>
        <taxon>Methylomusa</taxon>
    </lineage>
</organism>
<sequence length="256" mass="27483">MRIALLHLDLSGGPEERNLALLQQAVTLAAQAGANWVVTPETALQGYFFTQKNRPFSIPVQPAPNLQPLRCVAAAYGLTVFLGCGEQDAASGLCYNSCLVMGSDGEIIGRHRKMHSHGTGAEGWAAKGTVLEPLICKEMTAGVLVCADAYFAENAQTLRAKQAQVILVPAAWPPGHCGGLPVNAWERCSQASGLPVWVCNQTGNREVMDMSQAQSAVVVGGKLRLAYHGLQQAVLLFDWDGEQQRLLSAEFNVRTI</sequence>
<evidence type="ECO:0000313" key="4">
    <source>
        <dbReference type="Proteomes" id="UP000276437"/>
    </source>
</evidence>
<keyword evidence="4" id="KW-1185">Reference proteome</keyword>
<evidence type="ECO:0000259" key="2">
    <source>
        <dbReference type="PROSITE" id="PS50263"/>
    </source>
</evidence>
<dbReference type="InterPro" id="IPR036526">
    <property type="entry name" value="C-N_Hydrolase_sf"/>
</dbReference>
<dbReference type="Pfam" id="PF00795">
    <property type="entry name" value="CN_hydrolase"/>
    <property type="match status" value="1"/>
</dbReference>
<dbReference type="PANTHER" id="PTHR43674">
    <property type="entry name" value="NITRILASE C965.09-RELATED"/>
    <property type="match status" value="1"/>
</dbReference>
<dbReference type="InterPro" id="IPR050345">
    <property type="entry name" value="Aliph_Amidase/BUP"/>
</dbReference>